<sequence length="85" mass="8936">MNKRIRHISYVLSALTLAASATTALAASSAEAASPGYHSAAPLIQRNAAPEAQRAMTRGEVINDMIKAGQDGTLQRLDDTVFHGS</sequence>
<evidence type="ECO:0000313" key="2">
    <source>
        <dbReference type="EMBL" id="MDN7799687.1"/>
    </source>
</evidence>
<accession>A0A124PRS1</accession>
<proteinExistence type="predicted"/>
<evidence type="ECO:0000313" key="3">
    <source>
        <dbReference type="EMBL" id="PRH41814.1"/>
    </source>
</evidence>
<dbReference type="EMBL" id="PVHK01000094">
    <property type="protein sequence ID" value="PRH41814.1"/>
    <property type="molecule type" value="Genomic_DNA"/>
</dbReference>
<name>A0A124PRS1_BURVI</name>
<reference evidence="2" key="2">
    <citation type="submission" date="2023-07" db="EMBL/GenBank/DDBJ databases">
        <title>A collection of bacterial strains from the Burkholderia cepacia Research Laboratory and Repository.</title>
        <authorList>
            <person name="Lipuma J."/>
            <person name="Spilker T."/>
            <person name="Caverly L."/>
        </authorList>
    </citation>
    <scope>NUCLEOTIDE SEQUENCE</scope>
    <source>
        <strain evidence="2">AU44268</strain>
    </source>
</reference>
<feature type="chain" id="PRO_5010446228" evidence="1">
    <location>
        <begin position="27"/>
        <end position="85"/>
    </location>
</feature>
<organism evidence="3 4">
    <name type="scientific">Burkholderia vietnamiensis</name>
    <dbReference type="NCBI Taxonomy" id="60552"/>
    <lineage>
        <taxon>Bacteria</taxon>
        <taxon>Pseudomonadati</taxon>
        <taxon>Pseudomonadota</taxon>
        <taxon>Betaproteobacteria</taxon>
        <taxon>Burkholderiales</taxon>
        <taxon>Burkholderiaceae</taxon>
        <taxon>Burkholderia</taxon>
        <taxon>Burkholderia cepacia complex</taxon>
    </lineage>
</organism>
<dbReference type="Proteomes" id="UP000237632">
    <property type="component" value="Unassembled WGS sequence"/>
</dbReference>
<dbReference type="AlphaFoldDB" id="A0A124PRS1"/>
<dbReference type="EMBL" id="JAUJRV010000053">
    <property type="protein sequence ID" value="MDN7799687.1"/>
    <property type="molecule type" value="Genomic_DNA"/>
</dbReference>
<protein>
    <submittedName>
        <fullName evidence="2">DUF4148 domain-containing protein</fullName>
    </submittedName>
</protein>
<keyword evidence="1" id="KW-0732">Signal</keyword>
<gene>
    <name evidence="3" type="ORF">C6T65_12985</name>
    <name evidence="2" type="ORF">QZM33_32690</name>
</gene>
<evidence type="ECO:0000256" key="1">
    <source>
        <dbReference type="SAM" id="SignalP"/>
    </source>
</evidence>
<feature type="signal peptide" evidence="1">
    <location>
        <begin position="1"/>
        <end position="26"/>
    </location>
</feature>
<comment type="caution">
    <text evidence="3">The sequence shown here is derived from an EMBL/GenBank/DDBJ whole genome shotgun (WGS) entry which is preliminary data.</text>
</comment>
<dbReference type="RefSeq" id="WP_034192729.1">
    <property type="nucleotide sequence ID" value="NZ_BGKC01000004.1"/>
</dbReference>
<reference evidence="3 4" key="1">
    <citation type="submission" date="2018-03" db="EMBL/GenBank/DDBJ databases">
        <authorList>
            <person name="Nguyen K."/>
            <person name="Fouts D."/>
            <person name="Sutton G."/>
        </authorList>
    </citation>
    <scope>NUCLEOTIDE SEQUENCE [LARGE SCALE GENOMIC DNA]</scope>
    <source>
        <strain evidence="3 4">AU3578</strain>
    </source>
</reference>
<evidence type="ECO:0000313" key="4">
    <source>
        <dbReference type="Proteomes" id="UP000237632"/>
    </source>
</evidence>
<dbReference type="Proteomes" id="UP001171620">
    <property type="component" value="Unassembled WGS sequence"/>
</dbReference>